<accession>A0ABQ3WT77</accession>
<proteinExistence type="predicted"/>
<dbReference type="SUPFAM" id="SSF48498">
    <property type="entry name" value="Tetracyclin repressor-like, C-terminal domain"/>
    <property type="match status" value="1"/>
</dbReference>
<name>A0ABQ3WT77_9ACTN</name>
<dbReference type="InterPro" id="IPR036271">
    <property type="entry name" value="Tet_transcr_reg_TetR-rel_C_sf"/>
</dbReference>
<dbReference type="RefSeq" id="WP_204299572.1">
    <property type="nucleotide sequence ID" value="NZ_BAAAGQ010000020.1"/>
</dbReference>
<reference evidence="1" key="1">
    <citation type="submission" date="2021-01" db="EMBL/GenBank/DDBJ databases">
        <title>Whole genome shotgun sequence of Actinoplanes capillaceus NBRC 16408.</title>
        <authorList>
            <person name="Komaki H."/>
            <person name="Tamura T."/>
        </authorList>
    </citation>
    <scope>NUCLEOTIDE SEQUENCE [LARGE SCALE GENOMIC DNA]</scope>
    <source>
        <strain evidence="1">NBRC 16408</strain>
    </source>
</reference>
<comment type="caution">
    <text evidence="1">The sequence shown here is derived from an EMBL/GenBank/DDBJ whole genome shotgun (WGS) entry which is preliminary data.</text>
</comment>
<sequence length="60" mass="6893">MRMRRAALLTAAQTVLPAGRLREWHTGATDRVEQLIRRGQRQGVFRTDLPITWLVNAVHT</sequence>
<protein>
    <submittedName>
        <fullName evidence="1">Uncharacterized protein</fullName>
    </submittedName>
</protein>
<gene>
    <name evidence="1" type="ORF">Aca07nite_67390</name>
</gene>
<dbReference type="EMBL" id="BOMF01000128">
    <property type="protein sequence ID" value="GID49464.1"/>
    <property type="molecule type" value="Genomic_DNA"/>
</dbReference>
<organism evidence="1">
    <name type="scientific">Actinoplanes campanulatus</name>
    <dbReference type="NCBI Taxonomy" id="113559"/>
    <lineage>
        <taxon>Bacteria</taxon>
        <taxon>Bacillati</taxon>
        <taxon>Actinomycetota</taxon>
        <taxon>Actinomycetes</taxon>
        <taxon>Micromonosporales</taxon>
        <taxon>Micromonosporaceae</taxon>
        <taxon>Actinoplanes</taxon>
    </lineage>
</organism>
<dbReference type="Gene3D" id="1.10.357.10">
    <property type="entry name" value="Tetracycline Repressor, domain 2"/>
    <property type="match status" value="1"/>
</dbReference>
<evidence type="ECO:0000313" key="1">
    <source>
        <dbReference type="EMBL" id="GID49464.1"/>
    </source>
</evidence>